<evidence type="ECO:0000313" key="11">
    <source>
        <dbReference type="Proteomes" id="UP000195807"/>
    </source>
</evidence>
<dbReference type="OrthoDB" id="9802676at2"/>
<feature type="binding site" evidence="8">
    <location>
        <position position="55"/>
    </location>
    <ligand>
        <name>Zn(2+)</name>
        <dbReference type="ChEBI" id="CHEBI:29105"/>
        <note>catalytic</note>
    </ligand>
</feature>
<dbReference type="PROSITE" id="PS51747">
    <property type="entry name" value="CYT_DCMP_DEAMINASES_2"/>
    <property type="match status" value="1"/>
</dbReference>
<dbReference type="EC" id="3.5.4.33" evidence="8"/>
<dbReference type="EMBL" id="CP019602">
    <property type="protein sequence ID" value="ARU16946.1"/>
    <property type="molecule type" value="Genomic_DNA"/>
</dbReference>
<evidence type="ECO:0000256" key="1">
    <source>
        <dbReference type="ARBA" id="ARBA00010669"/>
    </source>
</evidence>
<dbReference type="HAMAP" id="MF_00972">
    <property type="entry name" value="tRNA_aden_deaminase"/>
    <property type="match status" value="1"/>
</dbReference>
<sequence>MIRWPLPEPMALALAAARDARDAGEVPVGAVVVKDGAVVATAHNAPRALHDPTAHAEMLAIREAARLLGDERLAGCDLYVTLEPCPMCAGAIQHARIARVYYGAADPKGGAVEHGPRLFDRAGSLHRPETYGGIGEEEAAALLRGFFAERR</sequence>
<dbReference type="InterPro" id="IPR016192">
    <property type="entry name" value="APOBEC/CMP_deaminase_Zn-bd"/>
</dbReference>
<keyword evidence="4 8" id="KW-0479">Metal-binding</keyword>
<feature type="active site" description="Proton donor" evidence="8">
    <location>
        <position position="57"/>
    </location>
</feature>
<evidence type="ECO:0000256" key="2">
    <source>
        <dbReference type="ARBA" id="ARBA00011738"/>
    </source>
</evidence>
<dbReference type="Gene3D" id="3.40.140.10">
    <property type="entry name" value="Cytidine Deaminase, domain 2"/>
    <property type="match status" value="1"/>
</dbReference>
<evidence type="ECO:0000313" key="10">
    <source>
        <dbReference type="EMBL" id="ARU16946.1"/>
    </source>
</evidence>
<evidence type="ECO:0000256" key="4">
    <source>
        <dbReference type="ARBA" id="ARBA00022723"/>
    </source>
</evidence>
<dbReference type="PANTHER" id="PTHR11079">
    <property type="entry name" value="CYTOSINE DEAMINASE FAMILY MEMBER"/>
    <property type="match status" value="1"/>
</dbReference>
<keyword evidence="5 8" id="KW-0378">Hydrolase</keyword>
<protein>
    <recommendedName>
        <fullName evidence="8">tRNA-specific adenosine deaminase</fullName>
        <ecNumber evidence="8">3.5.4.33</ecNumber>
    </recommendedName>
</protein>
<reference evidence="10 11" key="1">
    <citation type="submission" date="2017-01" db="EMBL/GenBank/DDBJ databases">
        <title>Complete genome sequence of esterase-producing bacterium Croceicoccus marinus E4A9.</title>
        <authorList>
            <person name="Wu Y.-H."/>
            <person name="Cheng H."/>
            <person name="Xu L."/>
            <person name="Huo Y.-Y."/>
            <person name="Wang C.-S."/>
            <person name="Xu X.-W."/>
        </authorList>
    </citation>
    <scope>NUCLEOTIDE SEQUENCE [LARGE SCALE GENOMIC DNA]</scope>
    <source>
        <strain evidence="10 11">E4A9</strain>
    </source>
</reference>
<comment type="similarity">
    <text evidence="1">Belongs to the cytidine and deoxycytidylate deaminase family. ADAT2 subfamily.</text>
</comment>
<dbReference type="GO" id="GO:0002100">
    <property type="term" value="P:tRNA wobble adenosine to inosine editing"/>
    <property type="evidence" value="ECO:0007669"/>
    <property type="project" value="UniProtKB-UniRule"/>
</dbReference>
<keyword evidence="6 8" id="KW-0862">Zinc</keyword>
<dbReference type="CDD" id="cd01285">
    <property type="entry name" value="nucleoside_deaminase"/>
    <property type="match status" value="1"/>
</dbReference>
<dbReference type="SUPFAM" id="SSF53927">
    <property type="entry name" value="Cytidine deaminase-like"/>
    <property type="match status" value="1"/>
</dbReference>
<accession>A0A1Z1FDZ0</accession>
<feature type="domain" description="CMP/dCMP-type deaminase" evidence="9">
    <location>
        <begin position="4"/>
        <end position="113"/>
    </location>
</feature>
<comment type="cofactor">
    <cofactor evidence="8">
        <name>Zn(2+)</name>
        <dbReference type="ChEBI" id="CHEBI:29105"/>
    </cofactor>
    <text evidence="8">Binds 1 zinc ion per subunit.</text>
</comment>
<dbReference type="RefSeq" id="WP_066847273.1">
    <property type="nucleotide sequence ID" value="NZ_CP019602.1"/>
</dbReference>
<dbReference type="STRING" id="450378.GCA_001661675_02656"/>
<comment type="catalytic activity">
    <reaction evidence="7 8">
        <text>adenosine(34) in tRNA + H2O + H(+) = inosine(34) in tRNA + NH4(+)</text>
        <dbReference type="Rhea" id="RHEA:43168"/>
        <dbReference type="Rhea" id="RHEA-COMP:10373"/>
        <dbReference type="Rhea" id="RHEA-COMP:10374"/>
        <dbReference type="ChEBI" id="CHEBI:15377"/>
        <dbReference type="ChEBI" id="CHEBI:15378"/>
        <dbReference type="ChEBI" id="CHEBI:28938"/>
        <dbReference type="ChEBI" id="CHEBI:74411"/>
        <dbReference type="ChEBI" id="CHEBI:82852"/>
        <dbReference type="EC" id="3.5.4.33"/>
    </reaction>
</comment>
<dbReference type="KEGG" id="cman:A9D14_13220"/>
<dbReference type="Pfam" id="PF00383">
    <property type="entry name" value="dCMP_cyt_deam_1"/>
    <property type="match status" value="1"/>
</dbReference>
<dbReference type="AlphaFoldDB" id="A0A1Z1FDZ0"/>
<evidence type="ECO:0000256" key="8">
    <source>
        <dbReference type="HAMAP-Rule" id="MF_00972"/>
    </source>
</evidence>
<dbReference type="PANTHER" id="PTHR11079:SF202">
    <property type="entry name" value="TRNA-SPECIFIC ADENOSINE DEAMINASE"/>
    <property type="match status" value="1"/>
</dbReference>
<name>A0A1Z1FDZ0_9SPHN</name>
<gene>
    <name evidence="8" type="primary">tadA</name>
    <name evidence="10" type="ORF">A9D14_13220</name>
</gene>
<evidence type="ECO:0000256" key="7">
    <source>
        <dbReference type="ARBA" id="ARBA00048045"/>
    </source>
</evidence>
<dbReference type="InterPro" id="IPR028883">
    <property type="entry name" value="tRNA_aden_deaminase"/>
</dbReference>
<evidence type="ECO:0000256" key="3">
    <source>
        <dbReference type="ARBA" id="ARBA00022694"/>
    </source>
</evidence>
<dbReference type="GO" id="GO:0052717">
    <property type="term" value="F:tRNA-specific adenosine-34 deaminase activity"/>
    <property type="evidence" value="ECO:0007669"/>
    <property type="project" value="UniProtKB-UniRule"/>
</dbReference>
<keyword evidence="3 8" id="KW-0819">tRNA processing</keyword>
<evidence type="ECO:0000256" key="5">
    <source>
        <dbReference type="ARBA" id="ARBA00022801"/>
    </source>
</evidence>
<keyword evidence="11" id="KW-1185">Reference proteome</keyword>
<feature type="binding site" evidence="8">
    <location>
        <position position="88"/>
    </location>
    <ligand>
        <name>Zn(2+)</name>
        <dbReference type="ChEBI" id="CHEBI:29105"/>
        <note>catalytic</note>
    </ligand>
</feature>
<organism evidence="10 11">
    <name type="scientific">Croceicoccus marinus</name>
    <dbReference type="NCBI Taxonomy" id="450378"/>
    <lineage>
        <taxon>Bacteria</taxon>
        <taxon>Pseudomonadati</taxon>
        <taxon>Pseudomonadota</taxon>
        <taxon>Alphaproteobacteria</taxon>
        <taxon>Sphingomonadales</taxon>
        <taxon>Erythrobacteraceae</taxon>
        <taxon>Croceicoccus</taxon>
    </lineage>
</organism>
<dbReference type="PROSITE" id="PS00903">
    <property type="entry name" value="CYT_DCMP_DEAMINASES_1"/>
    <property type="match status" value="1"/>
</dbReference>
<evidence type="ECO:0000256" key="6">
    <source>
        <dbReference type="ARBA" id="ARBA00022833"/>
    </source>
</evidence>
<comment type="function">
    <text evidence="8">Catalyzes the deamination of adenosine to inosine at the wobble position 34 of tRNA(Arg2).</text>
</comment>
<evidence type="ECO:0000259" key="9">
    <source>
        <dbReference type="PROSITE" id="PS51747"/>
    </source>
</evidence>
<dbReference type="InterPro" id="IPR016193">
    <property type="entry name" value="Cytidine_deaminase-like"/>
</dbReference>
<proteinExistence type="inferred from homology"/>
<dbReference type="GO" id="GO:0008270">
    <property type="term" value="F:zinc ion binding"/>
    <property type="evidence" value="ECO:0007669"/>
    <property type="project" value="UniProtKB-UniRule"/>
</dbReference>
<feature type="binding site" evidence="8">
    <location>
        <position position="85"/>
    </location>
    <ligand>
        <name>Zn(2+)</name>
        <dbReference type="ChEBI" id="CHEBI:29105"/>
        <note>catalytic</note>
    </ligand>
</feature>
<comment type="subunit">
    <text evidence="2 8">Homodimer.</text>
</comment>
<dbReference type="Proteomes" id="UP000195807">
    <property type="component" value="Chromosome"/>
</dbReference>
<dbReference type="InterPro" id="IPR002125">
    <property type="entry name" value="CMP_dCMP_dom"/>
</dbReference>